<dbReference type="Proteomes" id="UP000002051">
    <property type="component" value="Chromosome 3"/>
</dbReference>
<reference evidence="3 6" key="2">
    <citation type="journal article" date="2014" name="BMC Genomics">
        <title>An improved genome release (version Mt4.0) for the model legume Medicago truncatula.</title>
        <authorList>
            <person name="Tang H."/>
            <person name="Krishnakumar V."/>
            <person name="Bidwell S."/>
            <person name="Rosen B."/>
            <person name="Chan A."/>
            <person name="Zhou S."/>
            <person name="Gentzbittel L."/>
            <person name="Childs K.L."/>
            <person name="Yandell M."/>
            <person name="Gundlach H."/>
            <person name="Mayer K.F."/>
            <person name="Schwartz D.C."/>
            <person name="Town C.D."/>
        </authorList>
    </citation>
    <scope>GENOME REANNOTATION</scope>
    <source>
        <strain evidence="5 6">cv. Jemalong A17</strain>
    </source>
</reference>
<dbReference type="InterPro" id="IPR000602">
    <property type="entry name" value="Glyco_hydro_38_N"/>
</dbReference>
<evidence type="ECO:0000313" key="4">
    <source>
        <dbReference type="EMBL" id="RHN65616.1"/>
    </source>
</evidence>
<dbReference type="GO" id="GO:0004559">
    <property type="term" value="F:alpha-mannosidase activity"/>
    <property type="evidence" value="ECO:0007669"/>
    <property type="project" value="UniProtKB-EC"/>
</dbReference>
<dbReference type="InterPro" id="IPR050843">
    <property type="entry name" value="Glycosyl_Hydrlase_38"/>
</dbReference>
<evidence type="ECO:0000259" key="2">
    <source>
        <dbReference type="Pfam" id="PF01074"/>
    </source>
</evidence>
<keyword evidence="4" id="KW-0326">Glycosidase</keyword>
<sequence>MLTWSLMVMIDVGWLKTIDQYYVGSNHTIQRACVQSVLDSLIPALLADKNRKFIYAEHARVKTIIYV</sequence>
<dbReference type="InterPro" id="IPR011330">
    <property type="entry name" value="Glyco_hydro/deAcase_b/a-brl"/>
</dbReference>
<reference evidence="7" key="4">
    <citation type="journal article" date="2018" name="Nat. Plants">
        <title>Whole-genome landscape of Medicago truncatula symbiotic genes.</title>
        <authorList>
            <person name="Pecrix Y."/>
            <person name="Staton S.E."/>
            <person name="Sallet E."/>
            <person name="Lelandais-Briere C."/>
            <person name="Moreau S."/>
            <person name="Carrere S."/>
            <person name="Blein T."/>
            <person name="Jardinaud M.F."/>
            <person name="Latrasse D."/>
            <person name="Zouine M."/>
            <person name="Zahm M."/>
            <person name="Kreplak J."/>
            <person name="Mayjonade B."/>
            <person name="Satge C."/>
            <person name="Perez M."/>
            <person name="Cauet S."/>
            <person name="Marande W."/>
            <person name="Chantry-Darmon C."/>
            <person name="Lopez-Roques C."/>
            <person name="Bouchez O."/>
            <person name="Berard A."/>
            <person name="Debelle F."/>
            <person name="Munos S."/>
            <person name="Bendahmane A."/>
            <person name="Berges H."/>
            <person name="Niebel A."/>
            <person name="Buitink J."/>
            <person name="Frugier F."/>
            <person name="Benhamed M."/>
            <person name="Crespi M."/>
            <person name="Gouzy J."/>
            <person name="Gamas P."/>
        </authorList>
    </citation>
    <scope>NUCLEOTIDE SEQUENCE [LARGE SCALE GENOMIC DNA]</scope>
    <source>
        <strain evidence="7">cv. Jemalong A17</strain>
    </source>
</reference>
<dbReference type="Gramene" id="rna13478">
    <property type="protein sequence ID" value="RHN65616.1"/>
    <property type="gene ID" value="gene13478"/>
</dbReference>
<keyword evidence="1" id="KW-0732">Signal</keyword>
<dbReference type="Gene3D" id="3.20.110.10">
    <property type="entry name" value="Glycoside hydrolase 38, N terminal domain"/>
    <property type="match status" value="1"/>
</dbReference>
<feature type="signal peptide" evidence="1">
    <location>
        <begin position="1"/>
        <end position="15"/>
    </location>
</feature>
<name>G7IYM8_MEDTR</name>
<evidence type="ECO:0000313" key="7">
    <source>
        <dbReference type="Proteomes" id="UP000265566"/>
    </source>
</evidence>
<dbReference type="SUPFAM" id="SSF88713">
    <property type="entry name" value="Glycoside hydrolase/deacetylase"/>
    <property type="match status" value="1"/>
</dbReference>
<evidence type="ECO:0000256" key="1">
    <source>
        <dbReference type="SAM" id="SignalP"/>
    </source>
</evidence>
<reference evidence="5" key="3">
    <citation type="submission" date="2015-04" db="UniProtKB">
        <authorList>
            <consortium name="EnsemblPlants"/>
        </authorList>
    </citation>
    <scope>IDENTIFICATION</scope>
    <source>
        <strain evidence="5">cv. Jemalong A17</strain>
    </source>
</reference>
<feature type="chain" id="PRO_5014572553" evidence="1">
    <location>
        <begin position="16"/>
        <end position="67"/>
    </location>
</feature>
<evidence type="ECO:0000313" key="3">
    <source>
        <dbReference type="EMBL" id="AES68690.1"/>
    </source>
</evidence>
<accession>G7IYM8</accession>
<evidence type="ECO:0000313" key="5">
    <source>
        <dbReference type="EnsemblPlants" id="AES68690"/>
    </source>
</evidence>
<reference evidence="4" key="5">
    <citation type="journal article" date="2018" name="Nat. Plants">
        <title>Whole-genome landscape of Medicago truncatula symbiotic genes.</title>
        <authorList>
            <person name="Pecrix Y."/>
            <person name="Gamas P."/>
            <person name="Carrere S."/>
        </authorList>
    </citation>
    <scope>NUCLEOTIDE SEQUENCE</scope>
    <source>
        <tissue evidence="4">Leaves</tissue>
    </source>
</reference>
<dbReference type="GO" id="GO:0006013">
    <property type="term" value="P:mannose metabolic process"/>
    <property type="evidence" value="ECO:0007669"/>
    <property type="project" value="InterPro"/>
</dbReference>
<gene>
    <name evidence="3" type="ordered locus">MTR_3g013720</name>
    <name evidence="4" type="ORF">MtrunA17_Chr3g0081881</name>
</gene>
<keyword evidence="3" id="KW-0378">Hydrolase</keyword>
<dbReference type="PANTHER" id="PTHR11607:SF3">
    <property type="entry name" value="LYSOSOMAL ALPHA-MANNOSIDASE"/>
    <property type="match status" value="1"/>
</dbReference>
<dbReference type="Pfam" id="PF01074">
    <property type="entry name" value="Glyco_hydro_38N"/>
    <property type="match status" value="1"/>
</dbReference>
<dbReference type="InterPro" id="IPR027291">
    <property type="entry name" value="Glyco_hydro_38_N_sf"/>
</dbReference>
<evidence type="ECO:0000313" key="6">
    <source>
        <dbReference type="Proteomes" id="UP000002051"/>
    </source>
</evidence>
<proteinExistence type="predicted"/>
<reference evidence="3 6" key="1">
    <citation type="journal article" date="2011" name="Nature">
        <title>The Medicago genome provides insight into the evolution of rhizobial symbioses.</title>
        <authorList>
            <person name="Young N.D."/>
            <person name="Debelle F."/>
            <person name="Oldroyd G.E."/>
            <person name="Geurts R."/>
            <person name="Cannon S.B."/>
            <person name="Udvardi M.K."/>
            <person name="Benedito V.A."/>
            <person name="Mayer K.F."/>
            <person name="Gouzy J."/>
            <person name="Schoof H."/>
            <person name="Van de Peer Y."/>
            <person name="Proost S."/>
            <person name="Cook D.R."/>
            <person name="Meyers B.C."/>
            <person name="Spannagl M."/>
            <person name="Cheung F."/>
            <person name="De Mita S."/>
            <person name="Krishnakumar V."/>
            <person name="Gundlach H."/>
            <person name="Zhou S."/>
            <person name="Mudge J."/>
            <person name="Bharti A.K."/>
            <person name="Murray J.D."/>
            <person name="Naoumkina M.A."/>
            <person name="Rosen B."/>
            <person name="Silverstein K.A."/>
            <person name="Tang H."/>
            <person name="Rombauts S."/>
            <person name="Zhao P.X."/>
            <person name="Zhou P."/>
            <person name="Barbe V."/>
            <person name="Bardou P."/>
            <person name="Bechner M."/>
            <person name="Bellec A."/>
            <person name="Berger A."/>
            <person name="Berges H."/>
            <person name="Bidwell S."/>
            <person name="Bisseling T."/>
            <person name="Choisne N."/>
            <person name="Couloux A."/>
            <person name="Denny R."/>
            <person name="Deshpande S."/>
            <person name="Dai X."/>
            <person name="Doyle J.J."/>
            <person name="Dudez A.M."/>
            <person name="Farmer A.D."/>
            <person name="Fouteau S."/>
            <person name="Franken C."/>
            <person name="Gibelin C."/>
            <person name="Gish J."/>
            <person name="Goldstein S."/>
            <person name="Gonzalez A.J."/>
            <person name="Green P.J."/>
            <person name="Hallab A."/>
            <person name="Hartog M."/>
            <person name="Hua A."/>
            <person name="Humphray S.J."/>
            <person name="Jeong D.H."/>
            <person name="Jing Y."/>
            <person name="Jocker A."/>
            <person name="Kenton S.M."/>
            <person name="Kim D.J."/>
            <person name="Klee K."/>
            <person name="Lai H."/>
            <person name="Lang C."/>
            <person name="Lin S."/>
            <person name="Macmil S.L."/>
            <person name="Magdelenat G."/>
            <person name="Matthews L."/>
            <person name="McCorrison J."/>
            <person name="Monaghan E.L."/>
            <person name="Mun J.H."/>
            <person name="Najar F.Z."/>
            <person name="Nicholson C."/>
            <person name="Noirot C."/>
            <person name="O'Bleness M."/>
            <person name="Paule C.R."/>
            <person name="Poulain J."/>
            <person name="Prion F."/>
            <person name="Qin B."/>
            <person name="Qu C."/>
            <person name="Retzel E.F."/>
            <person name="Riddle C."/>
            <person name="Sallet E."/>
            <person name="Samain S."/>
            <person name="Samson N."/>
            <person name="Sanders I."/>
            <person name="Saurat O."/>
            <person name="Scarpelli C."/>
            <person name="Schiex T."/>
            <person name="Segurens B."/>
            <person name="Severin A.J."/>
            <person name="Sherrier D.J."/>
            <person name="Shi R."/>
            <person name="Sims S."/>
            <person name="Singer S.R."/>
            <person name="Sinharoy S."/>
            <person name="Sterck L."/>
            <person name="Viollet A."/>
            <person name="Wang B.B."/>
            <person name="Wang K."/>
            <person name="Wang M."/>
            <person name="Wang X."/>
            <person name="Warfsmann J."/>
            <person name="Weissenbach J."/>
            <person name="White D.D."/>
            <person name="White J.D."/>
            <person name="Wiley G.B."/>
            <person name="Wincker P."/>
            <person name="Xing Y."/>
            <person name="Yang L."/>
            <person name="Yao Z."/>
            <person name="Ying F."/>
            <person name="Zhai J."/>
            <person name="Zhou L."/>
            <person name="Zuber A."/>
            <person name="Denarie J."/>
            <person name="Dixon R.A."/>
            <person name="May G.D."/>
            <person name="Schwartz D.C."/>
            <person name="Rogers J."/>
            <person name="Quetier F."/>
            <person name="Town C.D."/>
            <person name="Roe B.A."/>
        </authorList>
    </citation>
    <scope>NUCLEOTIDE SEQUENCE [LARGE SCALE GENOMIC DNA]</scope>
    <source>
        <strain evidence="3">A17</strain>
        <strain evidence="5 6">cv. Jemalong A17</strain>
    </source>
</reference>
<dbReference type="PANTHER" id="PTHR11607">
    <property type="entry name" value="ALPHA-MANNOSIDASE"/>
    <property type="match status" value="1"/>
</dbReference>
<dbReference type="EMBL" id="CM001219">
    <property type="protein sequence ID" value="AES68690.1"/>
    <property type="molecule type" value="Genomic_DNA"/>
</dbReference>
<dbReference type="Proteomes" id="UP000265566">
    <property type="component" value="Chromosome 3"/>
</dbReference>
<dbReference type="AlphaFoldDB" id="G7IYM8"/>
<dbReference type="EnsemblPlants" id="AES68690">
    <property type="protein sequence ID" value="AES68690"/>
    <property type="gene ID" value="MTR_3g013720"/>
</dbReference>
<keyword evidence="6" id="KW-1185">Reference proteome</keyword>
<organism evidence="3 6">
    <name type="scientific">Medicago truncatula</name>
    <name type="common">Barrel medic</name>
    <name type="synonym">Medicago tribuloides</name>
    <dbReference type="NCBI Taxonomy" id="3880"/>
    <lineage>
        <taxon>Eukaryota</taxon>
        <taxon>Viridiplantae</taxon>
        <taxon>Streptophyta</taxon>
        <taxon>Embryophyta</taxon>
        <taxon>Tracheophyta</taxon>
        <taxon>Spermatophyta</taxon>
        <taxon>Magnoliopsida</taxon>
        <taxon>eudicotyledons</taxon>
        <taxon>Gunneridae</taxon>
        <taxon>Pentapetalae</taxon>
        <taxon>rosids</taxon>
        <taxon>fabids</taxon>
        <taxon>Fabales</taxon>
        <taxon>Fabaceae</taxon>
        <taxon>Papilionoideae</taxon>
        <taxon>50 kb inversion clade</taxon>
        <taxon>NPAAA clade</taxon>
        <taxon>Hologalegina</taxon>
        <taxon>IRL clade</taxon>
        <taxon>Trifolieae</taxon>
        <taxon>Medicago</taxon>
    </lineage>
</organism>
<feature type="domain" description="Glycoside hydrolase family 38 N-terminal" evidence="2">
    <location>
        <begin position="10"/>
        <end position="62"/>
    </location>
</feature>
<dbReference type="EC" id="3.2.1.24" evidence="4"/>
<dbReference type="HOGENOM" id="CLU_2816221_0_0_1"/>
<protein>
    <submittedName>
        <fullName evidence="3">Glycosyl hydrolase family 38 protein</fullName>
    </submittedName>
    <submittedName>
        <fullName evidence="4">Putative alpha-mannosidase</fullName>
        <ecNumber evidence="4">3.2.1.24</ecNumber>
    </submittedName>
</protein>
<dbReference type="PaxDb" id="3880-AES68690"/>
<dbReference type="EMBL" id="PSQE01000003">
    <property type="protein sequence ID" value="RHN65616.1"/>
    <property type="molecule type" value="Genomic_DNA"/>
</dbReference>
<dbReference type="eggNOG" id="KOG1959">
    <property type="taxonomic scope" value="Eukaryota"/>
</dbReference>